<dbReference type="Pfam" id="PF13202">
    <property type="entry name" value="EF-hand_5"/>
    <property type="match status" value="2"/>
</dbReference>
<dbReference type="PROSITE" id="PS50222">
    <property type="entry name" value="EF_HAND_2"/>
    <property type="match status" value="1"/>
</dbReference>
<proteinExistence type="predicted"/>
<evidence type="ECO:0000313" key="3">
    <source>
        <dbReference type="EMBL" id="GGY34554.1"/>
    </source>
</evidence>
<name>A0ABQ3A780_9GAMM</name>
<evidence type="ECO:0000256" key="1">
    <source>
        <dbReference type="SAM" id="SignalP"/>
    </source>
</evidence>
<feature type="domain" description="EF-hand" evidence="2">
    <location>
        <begin position="17"/>
        <end position="52"/>
    </location>
</feature>
<dbReference type="InterPro" id="IPR011992">
    <property type="entry name" value="EF-hand-dom_pair"/>
</dbReference>
<dbReference type="PROSITE" id="PS00018">
    <property type="entry name" value="EF_HAND_1"/>
    <property type="match status" value="1"/>
</dbReference>
<organism evidence="3 4">
    <name type="scientific">Rhodanobacter panaciterrae</name>
    <dbReference type="NCBI Taxonomy" id="490572"/>
    <lineage>
        <taxon>Bacteria</taxon>
        <taxon>Pseudomonadati</taxon>
        <taxon>Pseudomonadota</taxon>
        <taxon>Gammaproteobacteria</taxon>
        <taxon>Lysobacterales</taxon>
        <taxon>Rhodanobacteraceae</taxon>
        <taxon>Rhodanobacter</taxon>
    </lineage>
</organism>
<dbReference type="InterPro" id="IPR002048">
    <property type="entry name" value="EF_hand_dom"/>
</dbReference>
<protein>
    <recommendedName>
        <fullName evidence="2">EF-hand domain-containing protein</fullName>
    </recommendedName>
</protein>
<evidence type="ECO:0000259" key="2">
    <source>
        <dbReference type="PROSITE" id="PS50222"/>
    </source>
</evidence>
<reference evidence="4" key="1">
    <citation type="journal article" date="2019" name="Int. J. Syst. Evol. Microbiol.">
        <title>The Global Catalogue of Microorganisms (GCM) 10K type strain sequencing project: providing services to taxonomists for standard genome sequencing and annotation.</title>
        <authorList>
            <consortium name="The Broad Institute Genomics Platform"/>
            <consortium name="The Broad Institute Genome Sequencing Center for Infectious Disease"/>
            <person name="Wu L."/>
            <person name="Ma J."/>
        </authorList>
    </citation>
    <scope>NUCLEOTIDE SEQUENCE [LARGE SCALE GENOMIC DNA]</scope>
    <source>
        <strain evidence="4">KCTC 22232</strain>
    </source>
</reference>
<feature type="signal peptide" evidence="1">
    <location>
        <begin position="1"/>
        <end position="18"/>
    </location>
</feature>
<feature type="chain" id="PRO_5047440212" description="EF-hand domain-containing protein" evidence="1">
    <location>
        <begin position="19"/>
        <end position="109"/>
    </location>
</feature>
<dbReference type="RefSeq" id="WP_189442419.1">
    <property type="nucleotide sequence ID" value="NZ_BMXT01000005.1"/>
</dbReference>
<evidence type="ECO:0000313" key="4">
    <source>
        <dbReference type="Proteomes" id="UP000621898"/>
    </source>
</evidence>
<dbReference type="SUPFAM" id="SSF47473">
    <property type="entry name" value="EF-hand"/>
    <property type="match status" value="1"/>
</dbReference>
<dbReference type="Proteomes" id="UP000621898">
    <property type="component" value="Unassembled WGS sequence"/>
</dbReference>
<dbReference type="Gene3D" id="1.10.238.10">
    <property type="entry name" value="EF-hand"/>
    <property type="match status" value="2"/>
</dbReference>
<accession>A0ABQ3A780</accession>
<comment type="caution">
    <text evidence="3">The sequence shown here is derived from an EMBL/GenBank/DDBJ whole genome shotgun (WGS) entry which is preliminary data.</text>
</comment>
<keyword evidence="1" id="KW-0732">Signal</keyword>
<sequence>MRRLVIAVALLMPLTAFAQDSRADYLKQFDTNGDGKVSEAEYVAYMSRGFQSMDSNGDGILETSELPGGHGKPITLKEYQDNLRHQFHKLDHHHHGYLNAQELTAPPQG</sequence>
<dbReference type="InterPro" id="IPR018247">
    <property type="entry name" value="EF_Hand_1_Ca_BS"/>
</dbReference>
<dbReference type="EMBL" id="BMXT01000005">
    <property type="protein sequence ID" value="GGY34554.1"/>
    <property type="molecule type" value="Genomic_DNA"/>
</dbReference>
<keyword evidence="4" id="KW-1185">Reference proteome</keyword>
<gene>
    <name evidence="3" type="ORF">GCM10008098_29670</name>
</gene>